<dbReference type="RefSeq" id="WP_143120937.1">
    <property type="nucleotide sequence ID" value="NZ_FOQY01000009.1"/>
</dbReference>
<protein>
    <submittedName>
        <fullName evidence="1">HlyD family secretion protein</fullName>
    </submittedName>
</protein>
<organism evidence="1 2">
    <name type="scientific">Streptosporangium canum</name>
    <dbReference type="NCBI Taxonomy" id="324952"/>
    <lineage>
        <taxon>Bacteria</taxon>
        <taxon>Bacillati</taxon>
        <taxon>Actinomycetota</taxon>
        <taxon>Actinomycetes</taxon>
        <taxon>Streptosporangiales</taxon>
        <taxon>Streptosporangiaceae</taxon>
        <taxon>Streptosporangium</taxon>
    </lineage>
</organism>
<proteinExistence type="predicted"/>
<accession>A0A1I3RME2</accession>
<name>A0A1I3RME2_9ACTN</name>
<dbReference type="GeneID" id="96303962"/>
<sequence>MNAEQVVFLPSKVRIAKAGVAVGDSVAPGRQVFTVTGTDRLVHLDLDVADQAMARKGAKVKVELPGGGTTAGKVVMVGDVAKPREGIAIIDVGVRLAKVRSGIADQTPVTVLLESTSRRNVLSVPVEALLATAGGGYGLEIGGRVVPIKTGVYGGGRVEISGPGLEAGMRVGVPAE</sequence>
<dbReference type="AlphaFoldDB" id="A0A1I3RME2"/>
<dbReference type="EMBL" id="FOQY01000009">
    <property type="protein sequence ID" value="SFJ46939.1"/>
    <property type="molecule type" value="Genomic_DNA"/>
</dbReference>
<dbReference type="Proteomes" id="UP000199111">
    <property type="component" value="Unassembled WGS sequence"/>
</dbReference>
<gene>
    <name evidence="1" type="ORF">SAMN05216275_10979</name>
</gene>
<evidence type="ECO:0000313" key="2">
    <source>
        <dbReference type="Proteomes" id="UP000199111"/>
    </source>
</evidence>
<reference evidence="2" key="1">
    <citation type="submission" date="2016-10" db="EMBL/GenBank/DDBJ databases">
        <authorList>
            <person name="Varghese N."/>
            <person name="Submissions S."/>
        </authorList>
    </citation>
    <scope>NUCLEOTIDE SEQUENCE [LARGE SCALE GENOMIC DNA]</scope>
    <source>
        <strain evidence="2">CGMCC 4.2126</strain>
    </source>
</reference>
<evidence type="ECO:0000313" key="1">
    <source>
        <dbReference type="EMBL" id="SFJ46939.1"/>
    </source>
</evidence>
<keyword evidence="2" id="KW-1185">Reference proteome</keyword>